<dbReference type="Gene3D" id="1.20.1000.10">
    <property type="entry name" value="Guanylate-binding protein, C-terminal domain"/>
    <property type="match status" value="1"/>
</dbReference>
<keyword evidence="3" id="KW-0342">GTP-binding</keyword>
<name>A0A7D9J2Z7_PARCT</name>
<dbReference type="EMBL" id="CACRXK020011124">
    <property type="protein sequence ID" value="CAB4020782.1"/>
    <property type="molecule type" value="Genomic_DNA"/>
</dbReference>
<organism evidence="5 6">
    <name type="scientific">Paramuricea clavata</name>
    <name type="common">Red gorgonian</name>
    <name type="synonym">Violescent sea-whip</name>
    <dbReference type="NCBI Taxonomy" id="317549"/>
    <lineage>
        <taxon>Eukaryota</taxon>
        <taxon>Metazoa</taxon>
        <taxon>Cnidaria</taxon>
        <taxon>Anthozoa</taxon>
        <taxon>Octocorallia</taxon>
        <taxon>Malacalcyonacea</taxon>
        <taxon>Plexauridae</taxon>
        <taxon>Paramuricea</taxon>
    </lineage>
</organism>
<comment type="caution">
    <text evidence="5">The sequence shown here is derived from an EMBL/GenBank/DDBJ whole genome shotgun (WGS) entry which is preliminary data.</text>
</comment>
<evidence type="ECO:0000256" key="3">
    <source>
        <dbReference type="ARBA" id="ARBA00023134"/>
    </source>
</evidence>
<protein>
    <submittedName>
        <fullName evidence="5">Guanylate-binding 1-like</fullName>
    </submittedName>
</protein>
<dbReference type="Gene3D" id="3.40.50.300">
    <property type="entry name" value="P-loop containing nucleotide triphosphate hydrolases"/>
    <property type="match status" value="1"/>
</dbReference>
<dbReference type="SUPFAM" id="SSF48340">
    <property type="entry name" value="Interferon-induced guanylate-binding protein 1 (GBP1), C-terminal domain"/>
    <property type="match status" value="1"/>
</dbReference>
<accession>A0A7D9J2Z7</accession>
<comment type="similarity">
    <text evidence="4">Belongs to the TRAFAC class dynamin-like GTPase superfamily. GB1/RHD3 GTPase family.</text>
</comment>
<keyword evidence="6" id="KW-1185">Reference proteome</keyword>
<dbReference type="Pfam" id="PF02263">
    <property type="entry name" value="GBP"/>
    <property type="match status" value="1"/>
</dbReference>
<feature type="non-terminal residue" evidence="5">
    <location>
        <position position="572"/>
    </location>
</feature>
<dbReference type="Proteomes" id="UP001152795">
    <property type="component" value="Unassembled WGS sequence"/>
</dbReference>
<dbReference type="InterPro" id="IPR030386">
    <property type="entry name" value="G_GB1_RHD3_dom"/>
</dbReference>
<keyword evidence="1" id="KW-0547">Nucleotide-binding</keyword>
<dbReference type="GO" id="GO:0005525">
    <property type="term" value="F:GTP binding"/>
    <property type="evidence" value="ECO:0007669"/>
    <property type="project" value="UniProtKB-KW"/>
</dbReference>
<dbReference type="InterPro" id="IPR036543">
    <property type="entry name" value="Guanylate-bd_C_sf"/>
</dbReference>
<evidence type="ECO:0000313" key="6">
    <source>
        <dbReference type="Proteomes" id="UP001152795"/>
    </source>
</evidence>
<dbReference type="InterPro" id="IPR027417">
    <property type="entry name" value="P-loop_NTPase"/>
</dbReference>
<dbReference type="GO" id="GO:0003924">
    <property type="term" value="F:GTPase activity"/>
    <property type="evidence" value="ECO:0007669"/>
    <property type="project" value="InterPro"/>
</dbReference>
<evidence type="ECO:0000256" key="1">
    <source>
        <dbReference type="ARBA" id="ARBA00022741"/>
    </source>
</evidence>
<proteinExistence type="inferred from homology"/>
<dbReference type="SUPFAM" id="SSF52540">
    <property type="entry name" value="P-loop containing nucleoside triphosphate hydrolases"/>
    <property type="match status" value="1"/>
</dbReference>
<evidence type="ECO:0000256" key="4">
    <source>
        <dbReference type="PROSITE-ProRule" id="PRU01052"/>
    </source>
</evidence>
<gene>
    <name evidence="5" type="ORF">PACLA_8A042121</name>
</gene>
<sequence length="572" mass="64227">MSSAALQNHLKNSGYKIQAIDPDNAGKYDSSIPLILPNDHEYDLKTKSIIKKAGVQRTSLYLVPEALELLSSVTSPLAVLSICGPMRTGKSYILSRLLGEVDAFDLGHTFDPKTFGIWMGTKILVGKDKNGKEQAVLLLDTEGIDAPGANVSQDAGILVLTILISSILIYNSQNVPYKKDLEKLDCFVRLAEGFEVKRNHEMEVGEISQYFPHFIWLLRDVSLITSDDGEGGEMDPTDYIKKKVLSRGRGFKTDKSDEVGRAIITFFPDIECKTLPTPHSDEKIMQNIAQHTNDLNPKFQKGVQDFMAHLIAKVQTNGAKHGYQKGSVITGTLLCGLLKEYLIAVNDPNAIPCLDNAWKNTVDLLRTKTMDELIKKYKTAMTEKIQAASVRGGRTYPLEEDAGGQQRGATLMGLHDQILKAITKELLDKVAHFGAGDIKDLKKNSEELVKIFQKKIIEVRKKKGFTMDAHGNRKEYEGMEVCGGELLEFIRKNRSLSKEYCTKLYQELFAPIQAKIEHEIETYTFKQLEADFRKLNEEYLRRAIGPEKWNVLSEMDKKMVEAQKSNFKKVKG</sequence>
<dbReference type="AlphaFoldDB" id="A0A7D9J2Z7"/>
<dbReference type="InterPro" id="IPR015894">
    <property type="entry name" value="Guanylate-bd_N"/>
</dbReference>
<dbReference type="PANTHER" id="PTHR10751">
    <property type="entry name" value="GUANYLATE BINDING PROTEIN"/>
    <property type="match status" value="1"/>
</dbReference>
<evidence type="ECO:0000313" key="5">
    <source>
        <dbReference type="EMBL" id="CAB4020782.1"/>
    </source>
</evidence>
<dbReference type="PROSITE" id="PS51715">
    <property type="entry name" value="G_GB1_RHD3"/>
    <property type="match status" value="1"/>
</dbReference>
<reference evidence="5" key="1">
    <citation type="submission" date="2020-04" db="EMBL/GenBank/DDBJ databases">
        <authorList>
            <person name="Alioto T."/>
            <person name="Alioto T."/>
            <person name="Gomez Garrido J."/>
        </authorList>
    </citation>
    <scope>NUCLEOTIDE SEQUENCE</scope>
    <source>
        <strain evidence="5">A484AB</strain>
    </source>
</reference>
<dbReference type="OrthoDB" id="5967544at2759"/>
<evidence type="ECO:0000256" key="2">
    <source>
        <dbReference type="ARBA" id="ARBA00022801"/>
    </source>
</evidence>
<keyword evidence="2" id="KW-0378">Hydrolase</keyword>